<accession>A0A328CZD6</accession>
<dbReference type="Proteomes" id="UP000249390">
    <property type="component" value="Unassembled WGS sequence"/>
</dbReference>
<evidence type="ECO:0000313" key="1">
    <source>
        <dbReference type="EMBL" id="RAL36993.1"/>
    </source>
</evidence>
<proteinExistence type="predicted"/>
<evidence type="ECO:0000313" key="2">
    <source>
        <dbReference type="Proteomes" id="UP000249390"/>
    </source>
</evidence>
<dbReference type="EMBL" id="NQVE01000217">
    <property type="protein sequence ID" value="RAL36993.1"/>
    <property type="molecule type" value="Genomic_DNA"/>
</dbReference>
<name>A0A328CZD6_9ASTE</name>
<sequence length="223" mass="24564">MVMKKYRDGVALPGPRETMSGIASLKTESKLSPSVPPSSLRLRIRRKSTDTFIHGIDDHLLELITDVHSAEDSASFLLPSAPGLLRSPTAADIFVRSRIIRSMYPAGGMRPRLLARLARILTRAARNATRRRKGGVVVTGTVEIWRNRDLMTEEEEEGMVARCGGCGCAIYSLKEYDESTEDYGGPFCLDCMDQIDAEEGVLRTIGGAPEEELYHCNCSPAMD</sequence>
<gene>
    <name evidence="1" type="ORF">DM860_003915</name>
</gene>
<keyword evidence="2" id="KW-1185">Reference proteome</keyword>
<reference evidence="1 2" key="1">
    <citation type="submission" date="2018-06" db="EMBL/GenBank/DDBJ databases">
        <title>The Genome of Cuscuta australis (Dodder) Provides Insight into the Evolution of Plant Parasitism.</title>
        <authorList>
            <person name="Liu H."/>
        </authorList>
    </citation>
    <scope>NUCLEOTIDE SEQUENCE [LARGE SCALE GENOMIC DNA]</scope>
    <source>
        <strain evidence="2">cv. Yunnan</strain>
        <tissue evidence="1">Vines</tissue>
    </source>
</reference>
<dbReference type="AlphaFoldDB" id="A0A328CZD6"/>
<organism evidence="1 2">
    <name type="scientific">Cuscuta australis</name>
    <dbReference type="NCBI Taxonomy" id="267555"/>
    <lineage>
        <taxon>Eukaryota</taxon>
        <taxon>Viridiplantae</taxon>
        <taxon>Streptophyta</taxon>
        <taxon>Embryophyta</taxon>
        <taxon>Tracheophyta</taxon>
        <taxon>Spermatophyta</taxon>
        <taxon>Magnoliopsida</taxon>
        <taxon>eudicotyledons</taxon>
        <taxon>Gunneridae</taxon>
        <taxon>Pentapetalae</taxon>
        <taxon>asterids</taxon>
        <taxon>lamiids</taxon>
        <taxon>Solanales</taxon>
        <taxon>Convolvulaceae</taxon>
        <taxon>Cuscuteae</taxon>
        <taxon>Cuscuta</taxon>
        <taxon>Cuscuta subgen. Grammica</taxon>
        <taxon>Cuscuta sect. Cleistogrammica</taxon>
    </lineage>
</organism>
<comment type="caution">
    <text evidence="1">The sequence shown here is derived from an EMBL/GenBank/DDBJ whole genome shotgun (WGS) entry which is preliminary data.</text>
</comment>
<protein>
    <submittedName>
        <fullName evidence="1">Uncharacterized protein</fullName>
    </submittedName>
</protein>